<feature type="region of interest" description="Disordered" evidence="10">
    <location>
        <begin position="36"/>
        <end position="148"/>
    </location>
</feature>
<keyword evidence="7" id="KW-0653">Protein transport</keyword>
<dbReference type="NCBIfam" id="TIGR01352">
    <property type="entry name" value="tonB_Cterm"/>
    <property type="match status" value="1"/>
</dbReference>
<dbReference type="AlphaFoldDB" id="C8X3E4"/>
<dbReference type="SUPFAM" id="SSF74653">
    <property type="entry name" value="TolA/TonB C-terminal domain"/>
    <property type="match status" value="1"/>
</dbReference>
<evidence type="ECO:0000256" key="10">
    <source>
        <dbReference type="SAM" id="MobiDB-lite"/>
    </source>
</evidence>
<dbReference type="PROSITE" id="PS52015">
    <property type="entry name" value="TONB_CTD"/>
    <property type="match status" value="1"/>
</dbReference>
<protein>
    <submittedName>
        <fullName evidence="12">TonB family protein</fullName>
    </submittedName>
</protein>
<feature type="domain" description="TonB C-terminal" evidence="11">
    <location>
        <begin position="143"/>
        <end position="237"/>
    </location>
</feature>
<dbReference type="HOGENOM" id="CLU_1169185_0_0_7"/>
<dbReference type="GO" id="GO:0055085">
    <property type="term" value="P:transmembrane transport"/>
    <property type="evidence" value="ECO:0007669"/>
    <property type="project" value="InterPro"/>
</dbReference>
<dbReference type="GO" id="GO:0031992">
    <property type="term" value="F:energy transducer activity"/>
    <property type="evidence" value="ECO:0007669"/>
    <property type="project" value="InterPro"/>
</dbReference>
<dbReference type="PANTHER" id="PTHR33446">
    <property type="entry name" value="PROTEIN TONB-RELATED"/>
    <property type="match status" value="1"/>
</dbReference>
<evidence type="ECO:0000256" key="5">
    <source>
        <dbReference type="ARBA" id="ARBA00022519"/>
    </source>
</evidence>
<evidence type="ECO:0000256" key="7">
    <source>
        <dbReference type="ARBA" id="ARBA00022927"/>
    </source>
</evidence>
<dbReference type="Proteomes" id="UP000001052">
    <property type="component" value="Chromosome"/>
</dbReference>
<keyword evidence="13" id="KW-1185">Reference proteome</keyword>
<dbReference type="Gene3D" id="3.30.1150.10">
    <property type="match status" value="1"/>
</dbReference>
<dbReference type="OrthoDB" id="9810145at2"/>
<evidence type="ECO:0000256" key="1">
    <source>
        <dbReference type="ARBA" id="ARBA00004383"/>
    </source>
</evidence>
<dbReference type="InterPro" id="IPR037682">
    <property type="entry name" value="TonB_C"/>
</dbReference>
<dbReference type="InterPro" id="IPR003538">
    <property type="entry name" value="TonB"/>
</dbReference>
<dbReference type="EMBL" id="CP001734">
    <property type="protein sequence ID" value="ACV68941.1"/>
    <property type="molecule type" value="Genomic_DNA"/>
</dbReference>
<name>C8X3E4_DESRD</name>
<evidence type="ECO:0000313" key="12">
    <source>
        <dbReference type="EMBL" id="ACV68941.1"/>
    </source>
</evidence>
<dbReference type="Pfam" id="PF03544">
    <property type="entry name" value="TonB_C"/>
    <property type="match status" value="1"/>
</dbReference>
<comment type="similarity">
    <text evidence="2">Belongs to the TonB family.</text>
</comment>
<dbReference type="PRINTS" id="PR01374">
    <property type="entry name" value="TONBPROTEIN"/>
</dbReference>
<dbReference type="STRING" id="485915.Dret_1657"/>
<comment type="subcellular location">
    <subcellularLocation>
        <location evidence="1">Cell inner membrane</location>
        <topology evidence="1">Single-pass membrane protein</topology>
        <orientation evidence="1">Periplasmic side</orientation>
    </subcellularLocation>
</comment>
<feature type="compositionally biased region" description="Pro residues" evidence="10">
    <location>
        <begin position="75"/>
        <end position="92"/>
    </location>
</feature>
<dbReference type="eggNOG" id="COG0810">
    <property type="taxonomic scope" value="Bacteria"/>
</dbReference>
<proteinExistence type="inferred from homology"/>
<feature type="compositionally biased region" description="Low complexity" evidence="10">
    <location>
        <begin position="61"/>
        <end position="74"/>
    </location>
</feature>
<dbReference type="KEGG" id="drt:Dret_1657"/>
<evidence type="ECO:0000256" key="3">
    <source>
        <dbReference type="ARBA" id="ARBA00022448"/>
    </source>
</evidence>
<feature type="compositionally biased region" description="Low complexity" evidence="10">
    <location>
        <begin position="93"/>
        <end position="104"/>
    </location>
</feature>
<evidence type="ECO:0000256" key="2">
    <source>
        <dbReference type="ARBA" id="ARBA00006555"/>
    </source>
</evidence>
<sequence length="237" mass="25784">MSGWARRTGLVLLALAVNALLFGTIPYLTQVQDQRLRSRQHHDPPQVHHQVTLEPEPADPAPDASSKPQETPSPAAAPSPAPQMPEAAPSPRPQTQSSPRIQRPALDLPAPQWEPSAITLPKPSPSERGPKSPGSGSPLEAPALDRQPRLVSHLRPVYPYKARRQGLNGTVVVEVLVSAKGRVAKARVVRATPENVFEDSALKAVRQWRFAPATANGKPVRARVRIPIRFSLENQNP</sequence>
<accession>C8X3E4</accession>
<gene>
    <name evidence="12" type="ordered locus">Dret_1657</name>
</gene>
<keyword evidence="8" id="KW-1133">Transmembrane helix</keyword>
<evidence type="ECO:0000256" key="8">
    <source>
        <dbReference type="ARBA" id="ARBA00022989"/>
    </source>
</evidence>
<keyword evidence="5" id="KW-0997">Cell inner membrane</keyword>
<evidence type="ECO:0000259" key="11">
    <source>
        <dbReference type="PROSITE" id="PS52015"/>
    </source>
</evidence>
<dbReference type="RefSeq" id="WP_015752084.1">
    <property type="nucleotide sequence ID" value="NC_013223.1"/>
</dbReference>
<dbReference type="InterPro" id="IPR006260">
    <property type="entry name" value="TonB/TolA_C"/>
</dbReference>
<reference evidence="12 13" key="2">
    <citation type="journal article" date="2010" name="Stand. Genomic Sci.">
        <title>Complete genome sequence of Desulfohalobium retbaense type strain (HR(100)).</title>
        <authorList>
            <person name="Spring S."/>
            <person name="Nolan M."/>
            <person name="Lapidus A."/>
            <person name="Glavina Del Rio T."/>
            <person name="Copeland A."/>
            <person name="Tice H."/>
            <person name="Cheng J.F."/>
            <person name="Lucas S."/>
            <person name="Land M."/>
            <person name="Chen F."/>
            <person name="Bruce D."/>
            <person name="Goodwin L."/>
            <person name="Pitluck S."/>
            <person name="Ivanova N."/>
            <person name="Mavromatis K."/>
            <person name="Mikhailova N."/>
            <person name="Pati A."/>
            <person name="Chen A."/>
            <person name="Palaniappan K."/>
            <person name="Hauser L."/>
            <person name="Chang Y.J."/>
            <person name="Jeffries C.D."/>
            <person name="Munk C."/>
            <person name="Kiss H."/>
            <person name="Chain P."/>
            <person name="Han C."/>
            <person name="Brettin T."/>
            <person name="Detter J.C."/>
            <person name="Schuler E."/>
            <person name="Goker M."/>
            <person name="Rohde M."/>
            <person name="Bristow J."/>
            <person name="Eisen J.A."/>
            <person name="Markowitz V."/>
            <person name="Hugenholtz P."/>
            <person name="Kyrpides N.C."/>
            <person name="Klenk H.P."/>
        </authorList>
    </citation>
    <scope>NUCLEOTIDE SEQUENCE [LARGE SCALE GENOMIC DNA]</scope>
    <source>
        <strain evidence="12 13">DSM 5692</strain>
    </source>
</reference>
<evidence type="ECO:0000256" key="9">
    <source>
        <dbReference type="ARBA" id="ARBA00023136"/>
    </source>
</evidence>
<evidence type="ECO:0000256" key="6">
    <source>
        <dbReference type="ARBA" id="ARBA00022692"/>
    </source>
</evidence>
<organism evidence="12 13">
    <name type="scientific">Desulfohalobium retbaense (strain ATCC 49708 / DSM 5692 / JCM 16813 / HR100)</name>
    <dbReference type="NCBI Taxonomy" id="485915"/>
    <lineage>
        <taxon>Bacteria</taxon>
        <taxon>Pseudomonadati</taxon>
        <taxon>Thermodesulfobacteriota</taxon>
        <taxon>Desulfovibrionia</taxon>
        <taxon>Desulfovibrionales</taxon>
        <taxon>Desulfohalobiaceae</taxon>
        <taxon>Desulfohalobium</taxon>
    </lineage>
</organism>
<keyword evidence="3" id="KW-0813">Transport</keyword>
<keyword evidence="9" id="KW-0472">Membrane</keyword>
<dbReference type="GO" id="GO:0015031">
    <property type="term" value="P:protein transport"/>
    <property type="evidence" value="ECO:0007669"/>
    <property type="project" value="UniProtKB-KW"/>
</dbReference>
<dbReference type="GO" id="GO:0005886">
    <property type="term" value="C:plasma membrane"/>
    <property type="evidence" value="ECO:0007669"/>
    <property type="project" value="UniProtKB-SubCell"/>
</dbReference>
<reference evidence="13" key="1">
    <citation type="submission" date="2009-09" db="EMBL/GenBank/DDBJ databases">
        <title>The complete chromosome of Desulfohalobium retbaense DSM 5692.</title>
        <authorList>
            <consortium name="US DOE Joint Genome Institute (JGI-PGF)"/>
            <person name="Lucas S."/>
            <person name="Copeland A."/>
            <person name="Lapidus A."/>
            <person name="Glavina del Rio T."/>
            <person name="Dalin E."/>
            <person name="Tice H."/>
            <person name="Bruce D."/>
            <person name="Goodwin L."/>
            <person name="Pitluck S."/>
            <person name="Kyrpides N."/>
            <person name="Mavromatis K."/>
            <person name="Ivanova N."/>
            <person name="Mikhailova N."/>
            <person name="Munk A.C."/>
            <person name="Brettin T."/>
            <person name="Detter J.C."/>
            <person name="Han C."/>
            <person name="Tapia R."/>
            <person name="Larimer F."/>
            <person name="Land M."/>
            <person name="Hauser L."/>
            <person name="Markowitz V."/>
            <person name="Cheng J.-F."/>
            <person name="Hugenholtz P."/>
            <person name="Woyke T."/>
            <person name="Wu D."/>
            <person name="Spring S."/>
            <person name="Klenk H.-P."/>
            <person name="Eisen J.A."/>
        </authorList>
    </citation>
    <scope>NUCLEOTIDE SEQUENCE [LARGE SCALE GENOMIC DNA]</scope>
    <source>
        <strain evidence="13">DSM 5692</strain>
    </source>
</reference>
<dbReference type="GO" id="GO:0015891">
    <property type="term" value="P:siderophore transport"/>
    <property type="evidence" value="ECO:0007669"/>
    <property type="project" value="InterPro"/>
</dbReference>
<dbReference type="InterPro" id="IPR051045">
    <property type="entry name" value="TonB-dependent_transducer"/>
</dbReference>
<evidence type="ECO:0000313" key="13">
    <source>
        <dbReference type="Proteomes" id="UP000001052"/>
    </source>
</evidence>
<keyword evidence="6" id="KW-0812">Transmembrane</keyword>
<keyword evidence="4" id="KW-1003">Cell membrane</keyword>
<evidence type="ECO:0000256" key="4">
    <source>
        <dbReference type="ARBA" id="ARBA00022475"/>
    </source>
</evidence>
<dbReference type="GO" id="GO:0030288">
    <property type="term" value="C:outer membrane-bounded periplasmic space"/>
    <property type="evidence" value="ECO:0007669"/>
    <property type="project" value="InterPro"/>
</dbReference>